<comment type="caution">
    <text evidence="1">The sequence shown here is derived from an EMBL/GenBank/DDBJ whole genome shotgun (WGS) entry which is preliminary data.</text>
</comment>
<keyword evidence="2" id="KW-1185">Reference proteome</keyword>
<reference evidence="1 2" key="1">
    <citation type="journal article" date="2018" name="Sci. Rep.">
        <title>Genome sequence of the cauliflower mushroom Sparassis crispa (Hanabiratake) and its association with beneficial usage.</title>
        <authorList>
            <person name="Kiyama R."/>
            <person name="Furutani Y."/>
            <person name="Kawaguchi K."/>
            <person name="Nakanishi T."/>
        </authorList>
    </citation>
    <scope>NUCLEOTIDE SEQUENCE [LARGE SCALE GENOMIC DNA]</scope>
</reference>
<dbReference type="InParanoid" id="A0A401H4T2"/>
<organism evidence="1 2">
    <name type="scientific">Sparassis crispa</name>
    <dbReference type="NCBI Taxonomy" id="139825"/>
    <lineage>
        <taxon>Eukaryota</taxon>
        <taxon>Fungi</taxon>
        <taxon>Dikarya</taxon>
        <taxon>Basidiomycota</taxon>
        <taxon>Agaricomycotina</taxon>
        <taxon>Agaricomycetes</taxon>
        <taxon>Polyporales</taxon>
        <taxon>Sparassidaceae</taxon>
        <taxon>Sparassis</taxon>
    </lineage>
</organism>
<evidence type="ECO:0000313" key="1">
    <source>
        <dbReference type="EMBL" id="GBE89360.1"/>
    </source>
</evidence>
<evidence type="ECO:0000313" key="2">
    <source>
        <dbReference type="Proteomes" id="UP000287166"/>
    </source>
</evidence>
<dbReference type="RefSeq" id="XP_027620273.1">
    <property type="nucleotide sequence ID" value="XM_027764472.1"/>
</dbReference>
<protein>
    <submittedName>
        <fullName evidence="1">Uncharacterized protein</fullName>
    </submittedName>
</protein>
<name>A0A401H4T2_9APHY</name>
<dbReference type="AlphaFoldDB" id="A0A401H4T2"/>
<dbReference type="GeneID" id="38786277"/>
<dbReference type="EMBL" id="BFAD01000016">
    <property type="protein sequence ID" value="GBE89360.1"/>
    <property type="molecule type" value="Genomic_DNA"/>
</dbReference>
<dbReference type="Proteomes" id="UP000287166">
    <property type="component" value="Unassembled WGS sequence"/>
</dbReference>
<accession>A0A401H4T2</accession>
<sequence>MVLAALAPAVPDDAVRAAMHSPSRLKLMATMASTFTDMPELRDVQSVTAFSPHVRTYPGRSIDTPTAPPPSLSFPRWHIYVPDTPDSGPSPLSRCDYAQISEGLFDLPSTRLVGVRALYTAADREGI</sequence>
<proteinExistence type="predicted"/>
<gene>
    <name evidence="1" type="ORF">SCP_1600210</name>
</gene>